<reference evidence="1" key="2">
    <citation type="submission" date="2015-06" db="UniProtKB">
        <authorList>
            <consortium name="EnsemblProtists"/>
        </authorList>
    </citation>
    <scope>IDENTIFICATION</scope>
    <source>
        <strain evidence="1">Emoy2</strain>
    </source>
</reference>
<sequence>MCYGRHRRLDIMRQRMMIKNDRMVQFQVEPQALLDETVKKNEWCGRFGRTVESRDTNKSIRICLTANLILMTSRESSTHITNSQLKKMGGKRLHTMK</sequence>
<organism evidence="1 2">
    <name type="scientific">Hyaloperonospora arabidopsidis (strain Emoy2)</name>
    <name type="common">Downy mildew agent</name>
    <name type="synonym">Peronospora arabidopsidis</name>
    <dbReference type="NCBI Taxonomy" id="559515"/>
    <lineage>
        <taxon>Eukaryota</taxon>
        <taxon>Sar</taxon>
        <taxon>Stramenopiles</taxon>
        <taxon>Oomycota</taxon>
        <taxon>Peronosporomycetes</taxon>
        <taxon>Peronosporales</taxon>
        <taxon>Peronosporaceae</taxon>
        <taxon>Hyaloperonospora</taxon>
    </lineage>
</organism>
<accession>M4BVM8</accession>
<dbReference type="InParanoid" id="M4BVM8"/>
<keyword evidence="2" id="KW-1185">Reference proteome</keyword>
<protein>
    <submittedName>
        <fullName evidence="1">Uncharacterized protein</fullName>
    </submittedName>
</protein>
<dbReference type="AlphaFoldDB" id="M4BVM8"/>
<dbReference type="VEuPathDB" id="FungiDB:HpaG810572"/>
<reference evidence="2" key="1">
    <citation type="journal article" date="2010" name="Science">
        <title>Signatures of adaptation to obligate biotrophy in the Hyaloperonospora arabidopsidis genome.</title>
        <authorList>
            <person name="Baxter L."/>
            <person name="Tripathy S."/>
            <person name="Ishaque N."/>
            <person name="Boot N."/>
            <person name="Cabral A."/>
            <person name="Kemen E."/>
            <person name="Thines M."/>
            <person name="Ah-Fong A."/>
            <person name="Anderson R."/>
            <person name="Badejoko W."/>
            <person name="Bittner-Eddy P."/>
            <person name="Boore J.L."/>
            <person name="Chibucos M.C."/>
            <person name="Coates M."/>
            <person name="Dehal P."/>
            <person name="Delehaunty K."/>
            <person name="Dong S."/>
            <person name="Downton P."/>
            <person name="Dumas B."/>
            <person name="Fabro G."/>
            <person name="Fronick C."/>
            <person name="Fuerstenberg S.I."/>
            <person name="Fulton L."/>
            <person name="Gaulin E."/>
            <person name="Govers F."/>
            <person name="Hughes L."/>
            <person name="Humphray S."/>
            <person name="Jiang R.H."/>
            <person name="Judelson H."/>
            <person name="Kamoun S."/>
            <person name="Kyung K."/>
            <person name="Meijer H."/>
            <person name="Minx P."/>
            <person name="Morris P."/>
            <person name="Nelson J."/>
            <person name="Phuntumart V."/>
            <person name="Qutob D."/>
            <person name="Rehmany A."/>
            <person name="Rougon-Cardoso A."/>
            <person name="Ryden P."/>
            <person name="Torto-Alalibo T."/>
            <person name="Studholme D."/>
            <person name="Wang Y."/>
            <person name="Win J."/>
            <person name="Wood J."/>
            <person name="Clifton S.W."/>
            <person name="Rogers J."/>
            <person name="Van den Ackerveken G."/>
            <person name="Jones J.D."/>
            <person name="McDowell J.M."/>
            <person name="Beynon J."/>
            <person name="Tyler B.M."/>
        </authorList>
    </citation>
    <scope>NUCLEOTIDE SEQUENCE [LARGE SCALE GENOMIC DNA]</scope>
    <source>
        <strain evidence="2">Emoy2</strain>
    </source>
</reference>
<dbReference type="EnsemblProtists" id="HpaT810572">
    <property type="protein sequence ID" value="HpaP810572"/>
    <property type="gene ID" value="HpaG810572"/>
</dbReference>
<proteinExistence type="predicted"/>
<dbReference type="HOGENOM" id="CLU_2351119_0_0_1"/>
<dbReference type="EMBL" id="JH597982">
    <property type="status" value="NOT_ANNOTATED_CDS"/>
    <property type="molecule type" value="Genomic_DNA"/>
</dbReference>
<evidence type="ECO:0000313" key="1">
    <source>
        <dbReference type="EnsemblProtists" id="HpaP810572"/>
    </source>
</evidence>
<dbReference type="Proteomes" id="UP000011713">
    <property type="component" value="Unassembled WGS sequence"/>
</dbReference>
<name>M4BVM8_HYAAE</name>
<evidence type="ECO:0000313" key="2">
    <source>
        <dbReference type="Proteomes" id="UP000011713"/>
    </source>
</evidence>